<reference evidence="2 3" key="1">
    <citation type="submission" date="2022-04" db="EMBL/GenBank/DDBJ databases">
        <title>Genome draft of Actinomadura sp. ATCC 31491.</title>
        <authorList>
            <person name="Shi X."/>
            <person name="Du Y."/>
        </authorList>
    </citation>
    <scope>NUCLEOTIDE SEQUENCE [LARGE SCALE GENOMIC DNA]</scope>
    <source>
        <strain evidence="2 3">ATCC 31491</strain>
    </source>
</reference>
<gene>
    <name evidence="2" type="ORF">MF672_025130</name>
</gene>
<evidence type="ECO:0000313" key="2">
    <source>
        <dbReference type="EMBL" id="MCK2217050.1"/>
    </source>
</evidence>
<protein>
    <submittedName>
        <fullName evidence="2">Uncharacterized protein</fullName>
    </submittedName>
</protein>
<dbReference type="RefSeq" id="WP_242383308.1">
    <property type="nucleotide sequence ID" value="NZ_JAKRKC020000001.1"/>
</dbReference>
<comment type="caution">
    <text evidence="2">The sequence shown here is derived from an EMBL/GenBank/DDBJ whole genome shotgun (WGS) entry which is preliminary data.</text>
</comment>
<evidence type="ECO:0000256" key="1">
    <source>
        <dbReference type="SAM" id="MobiDB-lite"/>
    </source>
</evidence>
<proteinExistence type="predicted"/>
<accession>A0ABT0FYM8</accession>
<dbReference type="EMBL" id="JAKRKC020000001">
    <property type="protein sequence ID" value="MCK2217050.1"/>
    <property type="molecule type" value="Genomic_DNA"/>
</dbReference>
<sequence>MSASKGTSGRGQSSDGASGVICSGRPCRGAPPGHAPGLRSAVGPTLRLLGLPDGADAYQIMRQSAAADRQGCWARSADVLPAVLPFLAAHAQRS</sequence>
<dbReference type="Proteomes" id="UP001317259">
    <property type="component" value="Unassembled WGS sequence"/>
</dbReference>
<evidence type="ECO:0000313" key="3">
    <source>
        <dbReference type="Proteomes" id="UP001317259"/>
    </source>
</evidence>
<keyword evidence="3" id="KW-1185">Reference proteome</keyword>
<name>A0ABT0FYM8_9ACTN</name>
<feature type="region of interest" description="Disordered" evidence="1">
    <location>
        <begin position="1"/>
        <end position="41"/>
    </location>
</feature>
<organism evidence="2 3">
    <name type="scientific">Actinomadura luzonensis</name>
    <dbReference type="NCBI Taxonomy" id="2805427"/>
    <lineage>
        <taxon>Bacteria</taxon>
        <taxon>Bacillati</taxon>
        <taxon>Actinomycetota</taxon>
        <taxon>Actinomycetes</taxon>
        <taxon>Streptosporangiales</taxon>
        <taxon>Thermomonosporaceae</taxon>
        <taxon>Actinomadura</taxon>
    </lineage>
</organism>
<feature type="compositionally biased region" description="Polar residues" evidence="1">
    <location>
        <begin position="1"/>
        <end position="16"/>
    </location>
</feature>